<dbReference type="AlphaFoldDB" id="A0A1I3NQB5"/>
<feature type="signal peptide" evidence="4">
    <location>
        <begin position="1"/>
        <end position="23"/>
    </location>
</feature>
<evidence type="ECO:0000256" key="3">
    <source>
        <dbReference type="SAM" id="MobiDB-lite"/>
    </source>
</evidence>
<dbReference type="InterPro" id="IPR050282">
    <property type="entry name" value="Cycloisomerase_2"/>
</dbReference>
<dbReference type="STRING" id="1576369.SAMN05421753_115168"/>
<comment type="similarity">
    <text evidence="1">Belongs to the cycloisomerase 2 family.</text>
</comment>
<gene>
    <name evidence="5" type="ORF">SAMN05421753_115168</name>
</gene>
<feature type="compositionally biased region" description="Polar residues" evidence="3">
    <location>
        <begin position="168"/>
        <end position="178"/>
    </location>
</feature>
<evidence type="ECO:0000256" key="1">
    <source>
        <dbReference type="ARBA" id="ARBA00005564"/>
    </source>
</evidence>
<dbReference type="Proteomes" id="UP000199518">
    <property type="component" value="Unassembled WGS sequence"/>
</dbReference>
<evidence type="ECO:0000313" key="5">
    <source>
        <dbReference type="EMBL" id="SFJ11508.1"/>
    </source>
</evidence>
<dbReference type="OrthoDB" id="9790815at2"/>
<dbReference type="FunFam" id="2.130.10.10:FF:000306">
    <property type="entry name" value="3-carboxymuconate cyclase"/>
    <property type="match status" value="1"/>
</dbReference>
<keyword evidence="6" id="KW-1185">Reference proteome</keyword>
<dbReference type="EMBL" id="FOQD01000015">
    <property type="protein sequence ID" value="SFJ11508.1"/>
    <property type="molecule type" value="Genomic_DNA"/>
</dbReference>
<dbReference type="SUPFAM" id="SSF51004">
    <property type="entry name" value="C-terminal (heme d1) domain of cytochrome cd1-nitrite reductase"/>
    <property type="match status" value="1"/>
</dbReference>
<protein>
    <submittedName>
        <fullName evidence="5">6-phosphogluconolactonase</fullName>
    </submittedName>
</protein>
<keyword evidence="2" id="KW-0313">Glucose metabolism</keyword>
<sequence>MTVVTRALVMLLGVISFSTWLPAAEALPKAYRVYVGTYTTYGAKESKGIYLFEFDPATGKAGEPRLVAEGANPSFMAFGPGSKNLYVVNEVAAIGPAPQQQGTASLTAYRVDQKTGELKLLNSVPTQGTITCHVSVDREGEHALVASYGKGKSAVCFDLNADGSIGKATSSVQHSGKSANPKRQESPHAHSVNLSPDGRFAFVADLGTDRLKVYPFDQKTGKLDGEHAQTVTAKPGAGPRHFAFHPNGKFAYNNNELDWTVTAFSYDAATGKLNPLQTITTIPADYTGTGGTAEVVVHPSGKFLYVSNRGPDSLAIYQIGENGKLTAVGFTSTNGKIPRNFSIDPTGQFLMAANQDSDTVVVFKIDQTTGGLTPTGEVIRVPMPVCVKWLRVEG</sequence>
<proteinExistence type="inferred from homology"/>
<dbReference type="InterPro" id="IPR019405">
    <property type="entry name" value="Lactonase_7-beta_prop"/>
</dbReference>
<keyword evidence="4" id="KW-0732">Signal</keyword>
<name>A0A1I3NQB5_9PLAN</name>
<dbReference type="Pfam" id="PF10282">
    <property type="entry name" value="Lactonase"/>
    <property type="match status" value="1"/>
</dbReference>
<feature type="chain" id="PRO_5011699006" evidence="4">
    <location>
        <begin position="24"/>
        <end position="394"/>
    </location>
</feature>
<dbReference type="Gene3D" id="2.130.10.10">
    <property type="entry name" value="YVTN repeat-like/Quinoprotein amine dehydrogenase"/>
    <property type="match status" value="1"/>
</dbReference>
<dbReference type="PANTHER" id="PTHR30344:SF1">
    <property type="entry name" value="6-PHOSPHOGLUCONOLACTONASE"/>
    <property type="match status" value="1"/>
</dbReference>
<dbReference type="GO" id="GO:0017057">
    <property type="term" value="F:6-phosphogluconolactonase activity"/>
    <property type="evidence" value="ECO:0007669"/>
    <property type="project" value="TreeGrafter"/>
</dbReference>
<keyword evidence="2" id="KW-0119">Carbohydrate metabolism</keyword>
<dbReference type="PANTHER" id="PTHR30344">
    <property type="entry name" value="6-PHOSPHOGLUCONOLACTONASE-RELATED"/>
    <property type="match status" value="1"/>
</dbReference>
<dbReference type="RefSeq" id="WP_092053663.1">
    <property type="nucleotide sequence ID" value="NZ_FOQD01000015.1"/>
</dbReference>
<accession>A0A1I3NQB5</accession>
<feature type="region of interest" description="Disordered" evidence="3">
    <location>
        <begin position="168"/>
        <end position="194"/>
    </location>
</feature>
<organism evidence="5 6">
    <name type="scientific">Planctomicrobium piriforme</name>
    <dbReference type="NCBI Taxonomy" id="1576369"/>
    <lineage>
        <taxon>Bacteria</taxon>
        <taxon>Pseudomonadati</taxon>
        <taxon>Planctomycetota</taxon>
        <taxon>Planctomycetia</taxon>
        <taxon>Planctomycetales</taxon>
        <taxon>Planctomycetaceae</taxon>
        <taxon>Planctomicrobium</taxon>
    </lineage>
</organism>
<dbReference type="InterPro" id="IPR011048">
    <property type="entry name" value="Haem_d1_sf"/>
</dbReference>
<dbReference type="GO" id="GO:0005829">
    <property type="term" value="C:cytosol"/>
    <property type="evidence" value="ECO:0007669"/>
    <property type="project" value="TreeGrafter"/>
</dbReference>
<dbReference type="GO" id="GO:0006006">
    <property type="term" value="P:glucose metabolic process"/>
    <property type="evidence" value="ECO:0007669"/>
    <property type="project" value="UniProtKB-KW"/>
</dbReference>
<evidence type="ECO:0000256" key="2">
    <source>
        <dbReference type="ARBA" id="ARBA00022526"/>
    </source>
</evidence>
<dbReference type="InterPro" id="IPR015943">
    <property type="entry name" value="WD40/YVTN_repeat-like_dom_sf"/>
</dbReference>
<evidence type="ECO:0000313" key="6">
    <source>
        <dbReference type="Proteomes" id="UP000199518"/>
    </source>
</evidence>
<reference evidence="6" key="1">
    <citation type="submission" date="2016-10" db="EMBL/GenBank/DDBJ databases">
        <authorList>
            <person name="Varghese N."/>
            <person name="Submissions S."/>
        </authorList>
    </citation>
    <scope>NUCLEOTIDE SEQUENCE [LARGE SCALE GENOMIC DNA]</scope>
    <source>
        <strain evidence="6">DSM 26348</strain>
    </source>
</reference>
<evidence type="ECO:0000256" key="4">
    <source>
        <dbReference type="SAM" id="SignalP"/>
    </source>
</evidence>